<dbReference type="Proteomes" id="UP000319852">
    <property type="component" value="Chromosome"/>
</dbReference>
<evidence type="ECO:0000313" key="2">
    <source>
        <dbReference type="EMBL" id="QDT00671.1"/>
    </source>
</evidence>
<dbReference type="Pfam" id="PF14312">
    <property type="entry name" value="FG-GAP_2"/>
    <property type="match status" value="6"/>
</dbReference>
<sequence length="370" mass="37156" precursor="true">MQTTAASKSLLTAFLLASLAATPASAIFFNAETKLTADGAAVGYFDYFGYSVAISGNTALVGAFGDDVGGNNSGSAYLFDVTTGNQLAKLTANDAAAVDRFGGSVAISGNTALVGAFGNDDGGSSSGSAYLFDITTGNQLAKLTADDAAVSDSFGWSVAISGNTALVGAFLDNDGGGSSGSAYLFDVSTGNQLAKLTAEDATAGDSFGYSVAINGNTALIGAHRDDDEGSDSGSAYLFDVTTGNQLTKLTANDAAANDRFGFSVAISGGTAIVGAVFDDDGGSSSGSAYLFDVTTGNQLAKLTASDAAGGDLFGHSVAMSGDTTLVGAHFNGNGRLGSGSAYLFNSRIPEPTSLLLATFAWTAWFLRRRR</sequence>
<dbReference type="SUPFAM" id="SSF50965">
    <property type="entry name" value="Galactose oxidase, central domain"/>
    <property type="match status" value="1"/>
</dbReference>
<reference evidence="2 3" key="1">
    <citation type="submission" date="2019-02" db="EMBL/GenBank/DDBJ databases">
        <title>Deep-cultivation of Planctomycetes and their phenomic and genomic characterization uncovers novel biology.</title>
        <authorList>
            <person name="Wiegand S."/>
            <person name="Jogler M."/>
            <person name="Boedeker C."/>
            <person name="Pinto D."/>
            <person name="Vollmers J."/>
            <person name="Rivas-Marin E."/>
            <person name="Kohn T."/>
            <person name="Peeters S.H."/>
            <person name="Heuer A."/>
            <person name="Rast P."/>
            <person name="Oberbeckmann S."/>
            <person name="Bunk B."/>
            <person name="Jeske O."/>
            <person name="Meyerdierks A."/>
            <person name="Storesund J.E."/>
            <person name="Kallscheuer N."/>
            <person name="Luecker S."/>
            <person name="Lage O.M."/>
            <person name="Pohl T."/>
            <person name="Merkel B.J."/>
            <person name="Hornburger P."/>
            <person name="Mueller R.-W."/>
            <person name="Bruemmer F."/>
            <person name="Labrenz M."/>
            <person name="Spormann A.M."/>
            <person name="Op den Camp H."/>
            <person name="Overmann J."/>
            <person name="Amann R."/>
            <person name="Jetten M.S.M."/>
            <person name="Mascher T."/>
            <person name="Medema M.H."/>
            <person name="Devos D.P."/>
            <person name="Kaster A.-K."/>
            <person name="Ovreas L."/>
            <person name="Rohde M."/>
            <person name="Galperin M.Y."/>
            <person name="Jogler C."/>
        </authorList>
    </citation>
    <scope>NUCLEOTIDE SEQUENCE [LARGE SCALE GENOMIC DNA]</scope>
    <source>
        <strain evidence="2 3">HG15A2</strain>
    </source>
</reference>
<dbReference type="KEGG" id="amob:HG15A2_40100"/>
<gene>
    <name evidence="2" type="ORF">HG15A2_40100</name>
</gene>
<organism evidence="2 3">
    <name type="scientific">Adhaeretor mobilis</name>
    <dbReference type="NCBI Taxonomy" id="1930276"/>
    <lineage>
        <taxon>Bacteria</taxon>
        <taxon>Pseudomonadati</taxon>
        <taxon>Planctomycetota</taxon>
        <taxon>Planctomycetia</taxon>
        <taxon>Pirellulales</taxon>
        <taxon>Lacipirellulaceae</taxon>
        <taxon>Adhaeretor</taxon>
    </lineage>
</organism>
<accession>A0A517N0K1</accession>
<name>A0A517N0K1_9BACT</name>
<dbReference type="InterPro" id="IPR013517">
    <property type="entry name" value="FG-GAP"/>
</dbReference>
<dbReference type="PROSITE" id="PS51470">
    <property type="entry name" value="FG_GAP"/>
    <property type="match status" value="1"/>
</dbReference>
<dbReference type="PANTHER" id="PTHR36220">
    <property type="entry name" value="UNNAMED PRODUCT"/>
    <property type="match status" value="1"/>
</dbReference>
<dbReference type="InterPro" id="IPR011043">
    <property type="entry name" value="Gal_Oxase/kelch_b-propeller"/>
</dbReference>
<keyword evidence="3" id="KW-1185">Reference proteome</keyword>
<evidence type="ECO:0000256" key="1">
    <source>
        <dbReference type="SAM" id="SignalP"/>
    </source>
</evidence>
<protein>
    <submittedName>
        <fullName evidence="2">YciI-like protein</fullName>
    </submittedName>
</protein>
<dbReference type="Gene3D" id="2.130.10.10">
    <property type="entry name" value="YVTN repeat-like/Quinoprotein amine dehydrogenase"/>
    <property type="match status" value="1"/>
</dbReference>
<keyword evidence="1" id="KW-0732">Signal</keyword>
<feature type="chain" id="PRO_5021871158" evidence="1">
    <location>
        <begin position="27"/>
        <end position="370"/>
    </location>
</feature>
<dbReference type="EMBL" id="CP036263">
    <property type="protein sequence ID" value="QDT00671.1"/>
    <property type="molecule type" value="Genomic_DNA"/>
</dbReference>
<dbReference type="OrthoDB" id="291134at2"/>
<proteinExistence type="predicted"/>
<evidence type="ECO:0000313" key="3">
    <source>
        <dbReference type="Proteomes" id="UP000319852"/>
    </source>
</evidence>
<dbReference type="InterPro" id="IPR013519">
    <property type="entry name" value="Int_alpha_beta-p"/>
</dbReference>
<dbReference type="RefSeq" id="WP_145062311.1">
    <property type="nucleotide sequence ID" value="NZ_CP036263.1"/>
</dbReference>
<feature type="signal peptide" evidence="1">
    <location>
        <begin position="1"/>
        <end position="26"/>
    </location>
</feature>
<dbReference type="AlphaFoldDB" id="A0A517N0K1"/>
<dbReference type="InterPro" id="IPR015943">
    <property type="entry name" value="WD40/YVTN_repeat-like_dom_sf"/>
</dbReference>
<dbReference type="PANTHER" id="PTHR36220:SF1">
    <property type="entry name" value="GAMMA TUBULIN COMPLEX COMPONENT C-TERMINAL DOMAIN-CONTAINING PROTEIN"/>
    <property type="match status" value="1"/>
</dbReference>